<evidence type="ECO:0000313" key="1">
    <source>
        <dbReference type="EMBL" id="VWC76978.1"/>
    </source>
</evidence>
<gene>
    <name evidence="1" type="ORF">BLA39750_00945</name>
</gene>
<dbReference type="EMBL" id="CABVQN010000003">
    <property type="protein sequence ID" value="VWC76978.1"/>
    <property type="molecule type" value="Genomic_DNA"/>
</dbReference>
<accession>A0A6P2VCX6</accession>
<protein>
    <submittedName>
        <fullName evidence="1">Uncharacterized protein</fullName>
    </submittedName>
</protein>
<organism evidence="1 2">
    <name type="scientific">Burkholderia lata (strain ATCC 17760 / DSM 23089 / LMG 22485 / NCIMB 9086 / R18194 / 383)</name>
    <dbReference type="NCBI Taxonomy" id="482957"/>
    <lineage>
        <taxon>Bacteria</taxon>
        <taxon>Pseudomonadati</taxon>
        <taxon>Pseudomonadota</taxon>
        <taxon>Betaproteobacteria</taxon>
        <taxon>Burkholderiales</taxon>
        <taxon>Burkholderiaceae</taxon>
        <taxon>Burkholderia</taxon>
        <taxon>Burkholderia cepacia complex</taxon>
    </lineage>
</organism>
<dbReference type="Proteomes" id="UP000494110">
    <property type="component" value="Unassembled WGS sequence"/>
</dbReference>
<evidence type="ECO:0000313" key="2">
    <source>
        <dbReference type="Proteomes" id="UP000494110"/>
    </source>
</evidence>
<proteinExistence type="predicted"/>
<sequence length="82" mass="8900">MQAKQNAVNHAARLPNGDCEIFDDVDGRSNVCFPLNAIAPQLAMPITQRKLHMPAATRHPDNTAIRPEMLAATVLPSERAVA</sequence>
<reference evidence="1 2" key="1">
    <citation type="submission" date="2019-09" db="EMBL/GenBank/DDBJ databases">
        <authorList>
            <person name="Depoorter E."/>
        </authorList>
    </citation>
    <scope>NUCLEOTIDE SEQUENCE [LARGE SCALE GENOMIC DNA]</scope>
    <source>
        <strain evidence="1">R-39750</strain>
    </source>
</reference>
<dbReference type="AlphaFoldDB" id="A0A6P2VCX6"/>
<name>A0A6P2VCX6_BURL3</name>